<dbReference type="AlphaFoldDB" id="A0A841Q4F3"/>
<evidence type="ECO:0000313" key="3">
    <source>
        <dbReference type="EMBL" id="MBB6453243.1"/>
    </source>
</evidence>
<dbReference type="InterPro" id="IPR000073">
    <property type="entry name" value="AB_hydrolase_1"/>
</dbReference>
<sequence length="292" mass="33620">MENGVAINVKYALNGKTPVLFLHFSGGTLHMWNGIIPLFDSDFSIIAPDFRGHGKSDKLLTGHHIDDMANDIYLLLKELNIIECHVIGSSLGAEVGLSFAATHPEMILSLICEGALYNEFGEFGLFNGSIEEIEAEKQKLKKHLRERTMPRHESKESYFNEIKQSFQKHGLWNEHFSAYAESCIQDTGTGYYTNHYPNEVRIEYIEKYWDLRFEEYYEKVTCPILFLPSEEEWKNEKIKRSFQKFSSYVDSYDLVHIDNAIHAYVWMQNPLVVGKVAKDFIGRIEGSSLVES</sequence>
<dbReference type="PANTHER" id="PTHR43798:SF31">
    <property type="entry name" value="AB HYDROLASE SUPERFAMILY PROTEIN YCLE"/>
    <property type="match status" value="1"/>
</dbReference>
<feature type="domain" description="AB hydrolase-1" evidence="2">
    <location>
        <begin position="18"/>
        <end position="120"/>
    </location>
</feature>
<accession>A0A841Q4F3</accession>
<dbReference type="GO" id="GO:0070205">
    <property type="term" value="F:2-succinyl-6-hydroxy-2,4-cyclohexadiene-1-carboxylate synthase activity"/>
    <property type="evidence" value="ECO:0007669"/>
    <property type="project" value="UniProtKB-EC"/>
</dbReference>
<dbReference type="InterPro" id="IPR050266">
    <property type="entry name" value="AB_hydrolase_sf"/>
</dbReference>
<evidence type="ECO:0000259" key="2">
    <source>
        <dbReference type="Pfam" id="PF00561"/>
    </source>
</evidence>
<keyword evidence="1" id="KW-0378">Hydrolase</keyword>
<dbReference type="EC" id="4.2.99.20" evidence="3"/>
<dbReference type="GO" id="GO:0016787">
    <property type="term" value="F:hydrolase activity"/>
    <property type="evidence" value="ECO:0007669"/>
    <property type="project" value="UniProtKB-KW"/>
</dbReference>
<dbReference type="EMBL" id="JACHGH010000004">
    <property type="protein sequence ID" value="MBB6453243.1"/>
    <property type="molecule type" value="Genomic_DNA"/>
</dbReference>
<dbReference type="RefSeq" id="WP_174495652.1">
    <property type="nucleotide sequence ID" value="NZ_CADDWK010000004.1"/>
</dbReference>
<keyword evidence="4" id="KW-1185">Reference proteome</keyword>
<dbReference type="InterPro" id="IPR029058">
    <property type="entry name" value="AB_hydrolase_fold"/>
</dbReference>
<reference evidence="3 4" key="1">
    <citation type="submission" date="2020-08" db="EMBL/GenBank/DDBJ databases">
        <title>Genomic Encyclopedia of Type Strains, Phase IV (KMG-IV): sequencing the most valuable type-strain genomes for metagenomic binning, comparative biology and taxonomic classification.</title>
        <authorList>
            <person name="Goeker M."/>
        </authorList>
    </citation>
    <scope>NUCLEOTIDE SEQUENCE [LARGE SCALE GENOMIC DNA]</scope>
    <source>
        <strain evidence="3 4">DSM 19612</strain>
    </source>
</reference>
<dbReference type="PANTHER" id="PTHR43798">
    <property type="entry name" value="MONOACYLGLYCEROL LIPASE"/>
    <property type="match status" value="1"/>
</dbReference>
<dbReference type="GO" id="GO:0016020">
    <property type="term" value="C:membrane"/>
    <property type="evidence" value="ECO:0007669"/>
    <property type="project" value="TreeGrafter"/>
</dbReference>
<evidence type="ECO:0000313" key="4">
    <source>
        <dbReference type="Proteomes" id="UP000581688"/>
    </source>
</evidence>
<gene>
    <name evidence="3" type="ORF">HNQ94_001691</name>
</gene>
<dbReference type="SUPFAM" id="SSF53474">
    <property type="entry name" value="alpha/beta-Hydrolases"/>
    <property type="match status" value="1"/>
</dbReference>
<keyword evidence="3" id="KW-0456">Lyase</keyword>
<dbReference type="PRINTS" id="PR00111">
    <property type="entry name" value="ABHYDROLASE"/>
</dbReference>
<dbReference type="Proteomes" id="UP000581688">
    <property type="component" value="Unassembled WGS sequence"/>
</dbReference>
<comment type="caution">
    <text evidence="3">The sequence shown here is derived from an EMBL/GenBank/DDBJ whole genome shotgun (WGS) entry which is preliminary data.</text>
</comment>
<organism evidence="3 4">
    <name type="scientific">Salirhabdus euzebyi</name>
    <dbReference type="NCBI Taxonomy" id="394506"/>
    <lineage>
        <taxon>Bacteria</taxon>
        <taxon>Bacillati</taxon>
        <taxon>Bacillota</taxon>
        <taxon>Bacilli</taxon>
        <taxon>Bacillales</taxon>
        <taxon>Bacillaceae</taxon>
        <taxon>Salirhabdus</taxon>
    </lineage>
</organism>
<name>A0A841Q4F3_9BACI</name>
<evidence type="ECO:0000256" key="1">
    <source>
        <dbReference type="ARBA" id="ARBA00022801"/>
    </source>
</evidence>
<dbReference type="Pfam" id="PF00561">
    <property type="entry name" value="Abhydrolase_1"/>
    <property type="match status" value="1"/>
</dbReference>
<proteinExistence type="predicted"/>
<protein>
    <submittedName>
        <fullName evidence="3">2-succinyl-6-hydroxy-2, 4-cyclohexadiene-1-carboxylate synthase</fullName>
        <ecNumber evidence="3">4.2.99.20</ecNumber>
    </submittedName>
</protein>
<dbReference type="Gene3D" id="3.40.50.1820">
    <property type="entry name" value="alpha/beta hydrolase"/>
    <property type="match status" value="1"/>
</dbReference>